<dbReference type="InParanoid" id="A5E666"/>
<organism evidence="2 3">
    <name type="scientific">Lodderomyces elongisporus (strain ATCC 11503 / CBS 2605 / JCM 1781 / NBRC 1676 / NRRL YB-4239)</name>
    <name type="common">Yeast</name>
    <name type="synonym">Saccharomyces elongisporus</name>
    <dbReference type="NCBI Taxonomy" id="379508"/>
    <lineage>
        <taxon>Eukaryota</taxon>
        <taxon>Fungi</taxon>
        <taxon>Dikarya</taxon>
        <taxon>Ascomycota</taxon>
        <taxon>Saccharomycotina</taxon>
        <taxon>Pichiomycetes</taxon>
        <taxon>Debaryomycetaceae</taxon>
        <taxon>Candida/Lodderomyces clade</taxon>
        <taxon>Lodderomyces</taxon>
    </lineage>
</organism>
<reference evidence="2 3" key="1">
    <citation type="journal article" date="2009" name="Nature">
        <title>Evolution of pathogenicity and sexual reproduction in eight Candida genomes.</title>
        <authorList>
            <person name="Butler G."/>
            <person name="Rasmussen M.D."/>
            <person name="Lin M.F."/>
            <person name="Santos M.A."/>
            <person name="Sakthikumar S."/>
            <person name="Munro C.A."/>
            <person name="Rheinbay E."/>
            <person name="Grabherr M."/>
            <person name="Forche A."/>
            <person name="Reedy J.L."/>
            <person name="Agrafioti I."/>
            <person name="Arnaud M.B."/>
            <person name="Bates S."/>
            <person name="Brown A.J."/>
            <person name="Brunke S."/>
            <person name="Costanzo M.C."/>
            <person name="Fitzpatrick D.A."/>
            <person name="de Groot P.W."/>
            <person name="Harris D."/>
            <person name="Hoyer L.L."/>
            <person name="Hube B."/>
            <person name="Klis F.M."/>
            <person name="Kodira C."/>
            <person name="Lennard N."/>
            <person name="Logue M.E."/>
            <person name="Martin R."/>
            <person name="Neiman A.M."/>
            <person name="Nikolaou E."/>
            <person name="Quail M.A."/>
            <person name="Quinn J."/>
            <person name="Santos M.C."/>
            <person name="Schmitzberger F.F."/>
            <person name="Sherlock G."/>
            <person name="Shah P."/>
            <person name="Silverstein K.A."/>
            <person name="Skrzypek M.S."/>
            <person name="Soll D."/>
            <person name="Staggs R."/>
            <person name="Stansfield I."/>
            <person name="Stumpf M.P."/>
            <person name="Sudbery P.E."/>
            <person name="Srikantha T."/>
            <person name="Zeng Q."/>
            <person name="Berman J."/>
            <person name="Berriman M."/>
            <person name="Heitman J."/>
            <person name="Gow N.A."/>
            <person name="Lorenz M.C."/>
            <person name="Birren B.W."/>
            <person name="Kellis M."/>
            <person name="Cuomo C.A."/>
        </authorList>
    </citation>
    <scope>NUCLEOTIDE SEQUENCE [LARGE SCALE GENOMIC DNA]</scope>
    <source>
        <strain evidence="3">ATCC 11503 / BCRC 21390 / CBS 2605 / JCM 1781 / NBRC 1676 / NRRL YB-4239</strain>
    </source>
</reference>
<dbReference type="HOGENOM" id="CLU_033075_0_0_1"/>
<evidence type="ECO:0000313" key="2">
    <source>
        <dbReference type="EMBL" id="EDK46924.1"/>
    </source>
</evidence>
<dbReference type="GeneID" id="5230819"/>
<dbReference type="Proteomes" id="UP000001996">
    <property type="component" value="Unassembled WGS sequence"/>
</dbReference>
<gene>
    <name evidence="2" type="ORF">LELG_05105</name>
</gene>
<protein>
    <submittedName>
        <fullName evidence="2">Uncharacterized protein</fullName>
    </submittedName>
</protein>
<feature type="compositionally biased region" description="Polar residues" evidence="1">
    <location>
        <begin position="455"/>
        <end position="468"/>
    </location>
</feature>
<feature type="compositionally biased region" description="Low complexity" evidence="1">
    <location>
        <begin position="494"/>
        <end position="505"/>
    </location>
</feature>
<accession>A5E666</accession>
<feature type="compositionally biased region" description="Polar residues" evidence="1">
    <location>
        <begin position="338"/>
        <end position="367"/>
    </location>
</feature>
<feature type="compositionally biased region" description="Low complexity" evidence="1">
    <location>
        <begin position="377"/>
        <end position="401"/>
    </location>
</feature>
<sequence>MFIVEHQSQPNLQFQTPEFRDNLCKKNIIVDNSSSNNNSSNNRNNNNNNNNNKRNSYQTRNTYMQQNDSNTSLGDFQTPTILPHSEQDTTMELPPLQKLSLGGALPSGDIKNFTFICSFFSHILNLKDPVQILEKVKDTNFYKSIQYPDGYDEIPKIEIMKNIVFPFDTWLRDEVSVKDIKIKIILLNEINTMMELELQTADDQTSFEEITLNYYAKLLTAYKMYDMPARSTYLFNTTTTTAGNNTSSTSSNTNNSNNNNNNTFALGSANIIDESIDERFEHVGDLRSTNDSEFNYLGKPLYRTNSNLSQKSQGSSTQNRRASTSSSLSRRRFSSLLNVGSNQNKQGSDSSLENDTNAPVSKQISSPHTPPQRPFLQFNFNHHLSSSSSSGANSDANQNGNFNTHSNAFVNGNGSPTMKSSRPTLHDGNSTTFNSILSKLKIYTRMKKHRELNASLGSNLSQQTQPSNRSSISTTQTGQTSVGTRRRSMGLGISHPNQSNTSASSSFVSTNTLVMATPPPPTLLPQLNREENIATSEQRHENAKNKYDYYIQLFKLEKNSQRILKTLNNLHTINNKLLKFIEFIKSKLLKFIVIDIMCMILGYAELQSSNFQNVRRF</sequence>
<feature type="compositionally biased region" description="Low complexity" evidence="1">
    <location>
        <begin position="469"/>
        <end position="483"/>
    </location>
</feature>
<feature type="region of interest" description="Disordered" evidence="1">
    <location>
        <begin position="455"/>
        <end position="505"/>
    </location>
</feature>
<feature type="region of interest" description="Disordered" evidence="1">
    <location>
        <begin position="297"/>
        <end position="432"/>
    </location>
</feature>
<dbReference type="EMBL" id="CH981531">
    <property type="protein sequence ID" value="EDK46924.1"/>
    <property type="molecule type" value="Genomic_DNA"/>
</dbReference>
<proteinExistence type="predicted"/>
<feature type="compositionally biased region" description="Polar residues" evidence="1">
    <location>
        <begin position="402"/>
        <end position="432"/>
    </location>
</feature>
<dbReference type="OrthoDB" id="4089215at2759"/>
<keyword evidence="3" id="KW-1185">Reference proteome</keyword>
<dbReference type="VEuPathDB" id="FungiDB:LELG_05105"/>
<dbReference type="eggNOG" id="ENOG502SY3K">
    <property type="taxonomic scope" value="Eukaryota"/>
</dbReference>
<feature type="region of interest" description="Disordered" evidence="1">
    <location>
        <begin position="30"/>
        <end position="56"/>
    </location>
</feature>
<feature type="region of interest" description="Disordered" evidence="1">
    <location>
        <begin position="243"/>
        <end position="262"/>
    </location>
</feature>
<feature type="compositionally biased region" description="Low complexity" evidence="1">
    <location>
        <begin position="32"/>
        <end position="56"/>
    </location>
</feature>
<dbReference type="KEGG" id="lel:PVL30_005242"/>
<evidence type="ECO:0000313" key="3">
    <source>
        <dbReference type="Proteomes" id="UP000001996"/>
    </source>
</evidence>
<feature type="compositionally biased region" description="Polar residues" evidence="1">
    <location>
        <begin position="303"/>
        <end position="319"/>
    </location>
</feature>
<evidence type="ECO:0000256" key="1">
    <source>
        <dbReference type="SAM" id="MobiDB-lite"/>
    </source>
</evidence>
<dbReference type="AlphaFoldDB" id="A5E666"/>
<name>A5E666_LODEL</name>